<dbReference type="STRING" id="1802443.A2117_00450"/>
<dbReference type="GO" id="GO:0022625">
    <property type="term" value="C:cytosolic large ribosomal subunit"/>
    <property type="evidence" value="ECO:0007669"/>
    <property type="project" value="TreeGrafter"/>
</dbReference>
<evidence type="ECO:0000256" key="2">
    <source>
        <dbReference type="ARBA" id="ARBA00022730"/>
    </source>
</evidence>
<dbReference type="Proteomes" id="UP000179245">
    <property type="component" value="Unassembled WGS sequence"/>
</dbReference>
<dbReference type="InterPro" id="IPR005727">
    <property type="entry name" value="Ribosomal_uL22_bac/chlpt-type"/>
</dbReference>
<evidence type="ECO:0000256" key="9">
    <source>
        <dbReference type="RuleBase" id="RU004006"/>
    </source>
</evidence>
<dbReference type="GO" id="GO:0019843">
    <property type="term" value="F:rRNA binding"/>
    <property type="evidence" value="ECO:0007669"/>
    <property type="project" value="UniProtKB-UniRule"/>
</dbReference>
<evidence type="ECO:0000313" key="13">
    <source>
        <dbReference type="Proteomes" id="UP000179245"/>
    </source>
</evidence>
<evidence type="ECO:0000256" key="3">
    <source>
        <dbReference type="ARBA" id="ARBA00022884"/>
    </source>
</evidence>
<gene>
    <name evidence="7" type="primary">rplV</name>
    <name evidence="12" type="ORF">A2117_00450</name>
</gene>
<comment type="subunit">
    <text evidence="7 9">Part of the 50S ribosomal subunit.</text>
</comment>
<dbReference type="PANTHER" id="PTHR13501:SF8">
    <property type="entry name" value="LARGE RIBOSOMAL SUBUNIT PROTEIN UL22M"/>
    <property type="match status" value="1"/>
</dbReference>
<dbReference type="CDD" id="cd00336">
    <property type="entry name" value="Ribosomal_L22"/>
    <property type="match status" value="1"/>
</dbReference>
<dbReference type="GO" id="GO:0006412">
    <property type="term" value="P:translation"/>
    <property type="evidence" value="ECO:0007669"/>
    <property type="project" value="UniProtKB-UniRule"/>
</dbReference>
<comment type="similarity">
    <text evidence="1 7 8">Belongs to the universal ribosomal protein uL22 family.</text>
</comment>
<comment type="function">
    <text evidence="7">The globular domain of the protein is located near the polypeptide exit tunnel on the outside of the subunit, while an extended beta-hairpin is found that lines the wall of the exit tunnel in the center of the 70S ribosome.</text>
</comment>
<dbReference type="EMBL" id="MHTO01000017">
    <property type="protein sequence ID" value="OHA62315.1"/>
    <property type="molecule type" value="Genomic_DNA"/>
</dbReference>
<accession>A0A1G2QNW5</accession>
<reference evidence="12 13" key="1">
    <citation type="journal article" date="2016" name="Nat. Commun.">
        <title>Thousands of microbial genomes shed light on interconnected biogeochemical processes in an aquifer system.</title>
        <authorList>
            <person name="Anantharaman K."/>
            <person name="Brown C.T."/>
            <person name="Hug L.A."/>
            <person name="Sharon I."/>
            <person name="Castelle C.J."/>
            <person name="Probst A.J."/>
            <person name="Thomas B.C."/>
            <person name="Singh A."/>
            <person name="Wilkins M.J."/>
            <person name="Karaoz U."/>
            <person name="Brodie E.L."/>
            <person name="Williams K.H."/>
            <person name="Hubbard S.S."/>
            <person name="Banfield J.F."/>
        </authorList>
    </citation>
    <scope>NUCLEOTIDE SEQUENCE [LARGE SCALE GENOMIC DNA]</scope>
</reference>
<dbReference type="InterPro" id="IPR036394">
    <property type="entry name" value="Ribosomal_uL22_sf"/>
</dbReference>
<dbReference type="Pfam" id="PF00237">
    <property type="entry name" value="Ribosomal_L22"/>
    <property type="match status" value="1"/>
</dbReference>
<keyword evidence="2 7" id="KW-0699">rRNA-binding</keyword>
<evidence type="ECO:0000256" key="10">
    <source>
        <dbReference type="RuleBase" id="RU004008"/>
    </source>
</evidence>
<sequence length="173" mass="19574">MEVVAKLNHLRMAPRKVRLVADVIRGKNALKARANLSFLPRRAAKPFLGLLDSALANAKNNFQLDEKTLYLAKVLVDEGPKLKRWRPRARGRAFPIQKKTSHLTIVLQEREGLSKKRSAAGKRTEKTEVVSLVEKAKPKAMPKTEKQKIKPELATPKPKLTPGFKKIFRRKAI</sequence>
<evidence type="ECO:0000313" key="12">
    <source>
        <dbReference type="EMBL" id="OHA62315.1"/>
    </source>
</evidence>
<evidence type="ECO:0000256" key="7">
    <source>
        <dbReference type="HAMAP-Rule" id="MF_01331"/>
    </source>
</evidence>
<keyword evidence="5 7" id="KW-0687">Ribonucleoprotein</keyword>
<dbReference type="NCBIfam" id="TIGR01044">
    <property type="entry name" value="rplV_bact"/>
    <property type="match status" value="1"/>
</dbReference>
<comment type="function">
    <text evidence="7 10">This protein binds specifically to 23S rRNA; its binding is stimulated by other ribosomal proteins, e.g., L4, L17, and L20. It is important during the early stages of 50S assembly. It makes multiple contacts with different domains of the 23S rRNA in the assembled 50S subunit and ribosome.</text>
</comment>
<dbReference type="InterPro" id="IPR018260">
    <property type="entry name" value="Ribosomal_uL22_CS"/>
</dbReference>
<dbReference type="Gene3D" id="3.90.470.10">
    <property type="entry name" value="Ribosomal protein L22/L17"/>
    <property type="match status" value="1"/>
</dbReference>
<evidence type="ECO:0000256" key="11">
    <source>
        <dbReference type="SAM" id="MobiDB-lite"/>
    </source>
</evidence>
<evidence type="ECO:0000256" key="1">
    <source>
        <dbReference type="ARBA" id="ARBA00009451"/>
    </source>
</evidence>
<dbReference type="AlphaFoldDB" id="A0A1G2QNW5"/>
<evidence type="ECO:0000256" key="4">
    <source>
        <dbReference type="ARBA" id="ARBA00022980"/>
    </source>
</evidence>
<dbReference type="HAMAP" id="MF_01331_B">
    <property type="entry name" value="Ribosomal_uL22_B"/>
    <property type="match status" value="1"/>
</dbReference>
<keyword evidence="4 7" id="KW-0689">Ribosomal protein</keyword>
<proteinExistence type="inferred from homology"/>
<organism evidence="12 13">
    <name type="scientific">Candidatus Wildermuthbacteria bacterium GWA2_46_15</name>
    <dbReference type="NCBI Taxonomy" id="1802443"/>
    <lineage>
        <taxon>Bacteria</taxon>
        <taxon>Candidatus Wildermuthiibacteriota</taxon>
    </lineage>
</organism>
<dbReference type="PROSITE" id="PS00464">
    <property type="entry name" value="RIBOSOMAL_L22"/>
    <property type="match status" value="1"/>
</dbReference>
<dbReference type="InterPro" id="IPR001063">
    <property type="entry name" value="Ribosomal_uL22"/>
</dbReference>
<feature type="region of interest" description="Disordered" evidence="11">
    <location>
        <begin position="137"/>
        <end position="161"/>
    </location>
</feature>
<dbReference type="PANTHER" id="PTHR13501">
    <property type="entry name" value="CHLOROPLAST 50S RIBOSOMAL PROTEIN L22-RELATED"/>
    <property type="match status" value="1"/>
</dbReference>
<evidence type="ECO:0000256" key="6">
    <source>
        <dbReference type="ARBA" id="ARBA00035207"/>
    </source>
</evidence>
<keyword evidence="3 7" id="KW-0694">RNA-binding</keyword>
<evidence type="ECO:0000256" key="8">
    <source>
        <dbReference type="RuleBase" id="RU004005"/>
    </source>
</evidence>
<dbReference type="InterPro" id="IPR047867">
    <property type="entry name" value="Ribosomal_uL22_bac/org-type"/>
</dbReference>
<dbReference type="SUPFAM" id="SSF54843">
    <property type="entry name" value="Ribosomal protein L22"/>
    <property type="match status" value="1"/>
</dbReference>
<feature type="compositionally biased region" description="Basic and acidic residues" evidence="11">
    <location>
        <begin position="137"/>
        <end position="151"/>
    </location>
</feature>
<evidence type="ECO:0000256" key="5">
    <source>
        <dbReference type="ARBA" id="ARBA00023274"/>
    </source>
</evidence>
<name>A0A1G2QNW5_9BACT</name>
<dbReference type="GO" id="GO:0003735">
    <property type="term" value="F:structural constituent of ribosome"/>
    <property type="evidence" value="ECO:0007669"/>
    <property type="project" value="InterPro"/>
</dbReference>
<protein>
    <recommendedName>
        <fullName evidence="6 7">Large ribosomal subunit protein uL22</fullName>
    </recommendedName>
</protein>
<comment type="caution">
    <text evidence="12">The sequence shown here is derived from an EMBL/GenBank/DDBJ whole genome shotgun (WGS) entry which is preliminary data.</text>
</comment>